<organism evidence="1 2">
    <name type="scientific">Rhynchophorus ferrugineus</name>
    <name type="common">Red palm weevil</name>
    <name type="synonym">Curculio ferrugineus</name>
    <dbReference type="NCBI Taxonomy" id="354439"/>
    <lineage>
        <taxon>Eukaryota</taxon>
        <taxon>Metazoa</taxon>
        <taxon>Ecdysozoa</taxon>
        <taxon>Arthropoda</taxon>
        <taxon>Hexapoda</taxon>
        <taxon>Insecta</taxon>
        <taxon>Pterygota</taxon>
        <taxon>Neoptera</taxon>
        <taxon>Endopterygota</taxon>
        <taxon>Coleoptera</taxon>
        <taxon>Polyphaga</taxon>
        <taxon>Cucujiformia</taxon>
        <taxon>Curculionidae</taxon>
        <taxon>Dryophthorinae</taxon>
        <taxon>Rhynchophorus</taxon>
    </lineage>
</organism>
<dbReference type="Proteomes" id="UP000625711">
    <property type="component" value="Unassembled WGS sequence"/>
</dbReference>
<dbReference type="EMBL" id="JAACXV010013691">
    <property type="protein sequence ID" value="KAF7272802.1"/>
    <property type="molecule type" value="Genomic_DNA"/>
</dbReference>
<proteinExistence type="predicted"/>
<dbReference type="AlphaFoldDB" id="A0A834IF40"/>
<gene>
    <name evidence="1" type="ORF">GWI33_014449</name>
</gene>
<reference evidence="1" key="1">
    <citation type="submission" date="2020-08" db="EMBL/GenBank/DDBJ databases">
        <title>Genome sequencing and assembly of the red palm weevil Rhynchophorus ferrugineus.</title>
        <authorList>
            <person name="Dias G.B."/>
            <person name="Bergman C.M."/>
            <person name="Manee M."/>
        </authorList>
    </citation>
    <scope>NUCLEOTIDE SEQUENCE</scope>
    <source>
        <strain evidence="1">AA-2017</strain>
        <tissue evidence="1">Whole larva</tissue>
    </source>
</reference>
<evidence type="ECO:0000313" key="2">
    <source>
        <dbReference type="Proteomes" id="UP000625711"/>
    </source>
</evidence>
<comment type="caution">
    <text evidence="1">The sequence shown here is derived from an EMBL/GenBank/DDBJ whole genome shotgun (WGS) entry which is preliminary data.</text>
</comment>
<name>A0A834IF40_RHYFE</name>
<evidence type="ECO:0000313" key="1">
    <source>
        <dbReference type="EMBL" id="KAF7272802.1"/>
    </source>
</evidence>
<keyword evidence="2" id="KW-1185">Reference proteome</keyword>
<protein>
    <submittedName>
        <fullName evidence="1">Uncharacterized protein</fullName>
    </submittedName>
</protein>
<accession>A0A834IF40</accession>
<sequence>MFHPLEYFVGNYSVNKFVYPLYIRTRKKIGRDLAGRDAPKQRSIATFQLERFSLRLRPRSGEERKKKPSSFTLSSFPAPQIKISHQSTAGRTGGRGVGVGVRRRRWRRRAGVQRIAVVAASDKKDGKSLRGGSTRHRIDIVAGDGEGTLAGGVEGEWFWIRRRLDQAAMAAYDAECSCRPETPLSNQLLSPYTLYHPFSNS</sequence>